<protein>
    <submittedName>
        <fullName evidence="2">Uncharacterized protein</fullName>
    </submittedName>
</protein>
<evidence type="ECO:0000313" key="3">
    <source>
        <dbReference type="Proteomes" id="UP001217476"/>
    </source>
</evidence>
<reference evidence="2" key="1">
    <citation type="submission" date="2023-03" db="EMBL/GenBank/DDBJ databases">
        <title>Andean soil-derived lignocellulolytic bacterial consortium as a source of novel taxa and putative plastic-active enzymes.</title>
        <authorList>
            <person name="Diaz-Garcia L."/>
            <person name="Chuvochina M."/>
            <person name="Feuerriegel G."/>
            <person name="Bunk B."/>
            <person name="Sproer C."/>
            <person name="Streit W.R."/>
            <person name="Rodriguez L.M."/>
            <person name="Overmann J."/>
            <person name="Jimenez D.J."/>
        </authorList>
    </citation>
    <scope>NUCLEOTIDE SEQUENCE</scope>
    <source>
        <strain evidence="2">MAG 4196</strain>
    </source>
</reference>
<keyword evidence="1" id="KW-0812">Transmembrane</keyword>
<feature type="transmembrane region" description="Helical" evidence="1">
    <location>
        <begin position="43"/>
        <end position="62"/>
    </location>
</feature>
<sequence>MYLDFDMSVWSWPQWTFAIIYVFSVVSAAFLHGDRRTGHHSFPVSITMAALGVFVLTAGGFFGS</sequence>
<feature type="transmembrane region" description="Helical" evidence="1">
    <location>
        <begin position="12"/>
        <end position="31"/>
    </location>
</feature>
<proteinExistence type="predicted"/>
<name>A0AAJ5VVM7_9HYPH</name>
<dbReference type="Proteomes" id="UP001217476">
    <property type="component" value="Chromosome"/>
</dbReference>
<gene>
    <name evidence="2" type="ORF">P0Y65_05670</name>
</gene>
<dbReference type="EMBL" id="CP119312">
    <property type="protein sequence ID" value="WEK05743.1"/>
    <property type="molecule type" value="Genomic_DNA"/>
</dbReference>
<accession>A0AAJ5VVM7</accession>
<keyword evidence="1" id="KW-0472">Membrane</keyword>
<keyword evidence="1" id="KW-1133">Transmembrane helix</keyword>
<evidence type="ECO:0000256" key="1">
    <source>
        <dbReference type="SAM" id="Phobius"/>
    </source>
</evidence>
<dbReference type="AlphaFoldDB" id="A0AAJ5VVM7"/>
<organism evidence="2 3">
    <name type="scientific">Candidatus Devosia phytovorans</name>
    <dbReference type="NCBI Taxonomy" id="3121372"/>
    <lineage>
        <taxon>Bacteria</taxon>
        <taxon>Pseudomonadati</taxon>
        <taxon>Pseudomonadota</taxon>
        <taxon>Alphaproteobacteria</taxon>
        <taxon>Hyphomicrobiales</taxon>
        <taxon>Devosiaceae</taxon>
        <taxon>Devosia</taxon>
    </lineage>
</organism>
<evidence type="ECO:0000313" key="2">
    <source>
        <dbReference type="EMBL" id="WEK05743.1"/>
    </source>
</evidence>